<evidence type="ECO:0000313" key="3">
    <source>
        <dbReference type="Proteomes" id="UP000000391"/>
    </source>
</evidence>
<evidence type="ECO:0000313" key="2">
    <source>
        <dbReference type="EMBL" id="ADI73305.1"/>
    </source>
</evidence>
<sequence length="99" mass="11612">MQFLKYFYSKKLIISITLRLGLLILIIEGIIDYIEPDATYSSYNLLIYVLIFPIFILFGITIANAMDESKKLNRVMKAIIDVNQIIIREKYRPSYTKNL</sequence>
<dbReference type="EMBL" id="CP002069">
    <property type="protein sequence ID" value="ADI73305.1"/>
    <property type="molecule type" value="Genomic_DNA"/>
</dbReference>
<dbReference type="GeneID" id="9346003"/>
<keyword evidence="1" id="KW-0812">Transmembrane</keyword>
<dbReference type="RefSeq" id="WP_013193873.1">
    <property type="nucleotide sequence ID" value="NC_014253.1"/>
</dbReference>
<evidence type="ECO:0000256" key="1">
    <source>
        <dbReference type="SAM" id="Phobius"/>
    </source>
</evidence>
<proteinExistence type="predicted"/>
<dbReference type="KEGG" id="mev:Metev_0386"/>
<dbReference type="HOGENOM" id="CLU_2313784_0_0_2"/>
<dbReference type="STRING" id="644295.Metev_0386"/>
<keyword evidence="3" id="KW-1185">Reference proteome</keyword>
<protein>
    <submittedName>
        <fullName evidence="2">Uncharacterized protein</fullName>
    </submittedName>
</protein>
<organism evidence="2 3">
    <name type="scientific">Methanohalobium evestigatum (strain ATCC BAA-1072 / DSM 3721 / NBRC 107634 / OCM 161 / Z-7303)</name>
    <dbReference type="NCBI Taxonomy" id="644295"/>
    <lineage>
        <taxon>Archaea</taxon>
        <taxon>Methanobacteriati</taxon>
        <taxon>Methanobacteriota</taxon>
        <taxon>Stenosarchaea group</taxon>
        <taxon>Methanomicrobia</taxon>
        <taxon>Methanosarcinales</taxon>
        <taxon>Methanosarcinaceae</taxon>
        <taxon>Methanohalobium</taxon>
    </lineage>
</organism>
<reference evidence="2 3" key="1">
    <citation type="submission" date="2010-06" db="EMBL/GenBank/DDBJ databases">
        <title>Complete sequence chromosome of Methanohalobium evestigatum Z-7303.</title>
        <authorList>
            <consortium name="US DOE Joint Genome Institute"/>
            <person name="Lucas S."/>
            <person name="Copeland A."/>
            <person name="Lapidus A."/>
            <person name="Cheng J.-F."/>
            <person name="Bruce D."/>
            <person name="Goodwin L."/>
            <person name="Pitluck S."/>
            <person name="Saunders E."/>
            <person name="Detter J.C."/>
            <person name="Han C."/>
            <person name="Tapia R."/>
            <person name="Land M."/>
            <person name="Hauser L."/>
            <person name="Kyrpides N."/>
            <person name="Mikhailova N."/>
            <person name="Sieprawska-Lupa M."/>
            <person name="Whitman W.B."/>
            <person name="Anderson I."/>
            <person name="Woyke T."/>
        </authorList>
    </citation>
    <scope>NUCLEOTIDE SEQUENCE [LARGE SCALE GENOMIC DNA]</scope>
    <source>
        <strain evidence="3">ATCC BAA-1072 / DSM 3721 / NBRC 107634 / OCM 161 / Z-7303</strain>
    </source>
</reference>
<name>D7E7W3_METEZ</name>
<feature type="transmembrane region" description="Helical" evidence="1">
    <location>
        <begin position="12"/>
        <end position="34"/>
    </location>
</feature>
<keyword evidence="1" id="KW-0472">Membrane</keyword>
<feature type="transmembrane region" description="Helical" evidence="1">
    <location>
        <begin position="46"/>
        <end position="66"/>
    </location>
</feature>
<keyword evidence="1" id="KW-1133">Transmembrane helix</keyword>
<dbReference type="AlphaFoldDB" id="D7E7W3"/>
<accession>D7E7W3</accession>
<gene>
    <name evidence="2" type="ordered locus">Metev_0386</name>
</gene>
<dbReference type="Proteomes" id="UP000000391">
    <property type="component" value="Chromosome"/>
</dbReference>